<feature type="transmembrane region" description="Helical" evidence="1">
    <location>
        <begin position="108"/>
        <end position="126"/>
    </location>
</feature>
<reference evidence="2 3" key="2">
    <citation type="journal article" date="2017" name="Int. J. Syst. Evol. Microbiol.">
        <title>Gordonia phthalatica sp. nov., a di-n-butyl phthalate-degrading bacterium isolated from activated sludge.</title>
        <authorList>
            <person name="Jin D."/>
            <person name="Kong X."/>
            <person name="Jia M."/>
            <person name="Yu X."/>
            <person name="Wang X."/>
            <person name="Zhuang X."/>
            <person name="Deng Y."/>
            <person name="Bai Z."/>
        </authorList>
    </citation>
    <scope>NUCLEOTIDE SEQUENCE [LARGE SCALE GENOMIC DNA]</scope>
    <source>
        <strain evidence="2 3">QH-11</strain>
    </source>
</reference>
<name>A0A0N9NER1_9ACTN</name>
<dbReference type="RefSeq" id="WP_062392044.1">
    <property type="nucleotide sequence ID" value="NZ_CP011853.1"/>
</dbReference>
<sequence length="305" mass="33512">MTREKLEPGEYRFLRAFTPGYLAVNSLLVALGVSLAVAALIFQFAAGSAGRWSWESLLVIALALLMCAFIAVVLARGAGADRRLTDTPEPTGDDPSLIEVRPKVGGTLVLHFAWSLCAGAFAVHVLRRTDLWRVEVDPQLLQVRRGLEFAGAAPSTFEVDEGEQFARICSGLTALSWSSWIAALGMMVAAWLWTNRRRSFVWFSAHGIGYLPSRVGDRGYRDWADIASIEHAELMEGRAFWTTGHEFIIVTTAGEKTVVRMMCGLSVPRAAMAAVLDDAAPHVERIDIDPDDNPWGDVVPQRKRS</sequence>
<feature type="transmembrane region" description="Helical" evidence="1">
    <location>
        <begin position="57"/>
        <end position="75"/>
    </location>
</feature>
<dbReference type="AlphaFoldDB" id="A0A0N9NER1"/>
<dbReference type="Proteomes" id="UP000063789">
    <property type="component" value="Chromosome"/>
</dbReference>
<dbReference type="STRING" id="1136941.ACH46_05590"/>
<keyword evidence="1" id="KW-0812">Transmembrane</keyword>
<feature type="transmembrane region" description="Helical" evidence="1">
    <location>
        <begin position="174"/>
        <end position="193"/>
    </location>
</feature>
<evidence type="ECO:0000256" key="1">
    <source>
        <dbReference type="SAM" id="Phobius"/>
    </source>
</evidence>
<reference evidence="3" key="1">
    <citation type="submission" date="2015-06" db="EMBL/GenBank/DDBJ databases">
        <title>Complete genome sequence and metabolic analysis of phthalate degradation pathway in Gordonia sp. QH-11.</title>
        <authorList>
            <person name="Jin D."/>
            <person name="Kong X."/>
            <person name="Bai Z."/>
        </authorList>
    </citation>
    <scope>NUCLEOTIDE SEQUENCE [LARGE SCALE GENOMIC DNA]</scope>
    <source>
        <strain evidence="3">QH-11</strain>
    </source>
</reference>
<accession>A0A0N9NER1</accession>
<dbReference type="EMBL" id="CP011853">
    <property type="protein sequence ID" value="ALG84073.1"/>
    <property type="molecule type" value="Genomic_DNA"/>
</dbReference>
<feature type="transmembrane region" description="Helical" evidence="1">
    <location>
        <begin position="21"/>
        <end position="45"/>
    </location>
</feature>
<keyword evidence="3" id="KW-1185">Reference proteome</keyword>
<keyword evidence="1" id="KW-1133">Transmembrane helix</keyword>
<keyword evidence="1" id="KW-0472">Membrane</keyword>
<evidence type="ECO:0000313" key="3">
    <source>
        <dbReference type="Proteomes" id="UP000063789"/>
    </source>
</evidence>
<organism evidence="2 3">
    <name type="scientific">Gordonia phthalatica</name>
    <dbReference type="NCBI Taxonomy" id="1136941"/>
    <lineage>
        <taxon>Bacteria</taxon>
        <taxon>Bacillati</taxon>
        <taxon>Actinomycetota</taxon>
        <taxon>Actinomycetes</taxon>
        <taxon>Mycobacteriales</taxon>
        <taxon>Gordoniaceae</taxon>
        <taxon>Gordonia</taxon>
    </lineage>
</organism>
<proteinExistence type="predicted"/>
<evidence type="ECO:0000313" key="2">
    <source>
        <dbReference type="EMBL" id="ALG84073.1"/>
    </source>
</evidence>
<dbReference type="PATRIC" id="fig|1136941.3.peg.1143"/>
<protein>
    <submittedName>
        <fullName evidence="2">Uncharacterized protein</fullName>
    </submittedName>
</protein>
<gene>
    <name evidence="2" type="ORF">ACH46_05590</name>
</gene>
<dbReference type="KEGG" id="goq:ACH46_05590"/>